<sequence length="262" mass="29534">MAARRGGSIFRYHLLEDTGMRPRKGCQRCRERHAKCTVEQPGRACQRCTKYGEDCDFLPHFRFRWDVHRTELLAEGDTQPSVEWSDEQVWVSIKKRCPHILEQGDTPGVPSTISSRPTPAPDYVSPAQASSSGPSLESFHFPFDKPTPPAHRGRLNQHDLLSVANMSAMQSPANRMMSAPSPGMISLSSMGELEQSIANSFDQTPPYEITTRLARISGLSFTRREMHLLQYFAPTLAPLADVCELGELISRMRFHGERYTNL</sequence>
<feature type="region of interest" description="Disordered" evidence="2">
    <location>
        <begin position="101"/>
        <end position="136"/>
    </location>
</feature>
<dbReference type="PANTHER" id="PTHR37534:SF2">
    <property type="entry name" value="N-ACETYLTRANSFERASE DOMAIN-CONTAINING PROTEIN"/>
    <property type="match status" value="1"/>
</dbReference>
<dbReference type="PROSITE" id="PS00463">
    <property type="entry name" value="ZN2_CY6_FUNGAL_1"/>
    <property type="match status" value="1"/>
</dbReference>
<dbReference type="PROSITE" id="PS50048">
    <property type="entry name" value="ZN2_CY6_FUNGAL_2"/>
    <property type="match status" value="1"/>
</dbReference>
<dbReference type="Gene3D" id="4.10.240.10">
    <property type="entry name" value="Zn(2)-C6 fungal-type DNA-binding domain"/>
    <property type="match status" value="1"/>
</dbReference>
<evidence type="ECO:0000259" key="3">
    <source>
        <dbReference type="PROSITE" id="PS50048"/>
    </source>
</evidence>
<protein>
    <recommendedName>
        <fullName evidence="3">Zn(2)-C6 fungal-type domain-containing protein</fullName>
    </recommendedName>
</protein>
<dbReference type="GO" id="GO:0008270">
    <property type="term" value="F:zinc ion binding"/>
    <property type="evidence" value="ECO:0007669"/>
    <property type="project" value="InterPro"/>
</dbReference>
<dbReference type="InterPro" id="IPR001138">
    <property type="entry name" value="Zn2Cys6_DnaBD"/>
</dbReference>
<dbReference type="SUPFAM" id="SSF57701">
    <property type="entry name" value="Zn2/Cys6 DNA-binding domain"/>
    <property type="match status" value="1"/>
</dbReference>
<evidence type="ECO:0000256" key="2">
    <source>
        <dbReference type="SAM" id="MobiDB-lite"/>
    </source>
</evidence>
<dbReference type="Pfam" id="PF00172">
    <property type="entry name" value="Zn_clus"/>
    <property type="match status" value="1"/>
</dbReference>
<dbReference type="GO" id="GO:0045944">
    <property type="term" value="P:positive regulation of transcription by RNA polymerase II"/>
    <property type="evidence" value="ECO:0007669"/>
    <property type="project" value="TreeGrafter"/>
</dbReference>
<reference evidence="5" key="1">
    <citation type="journal article" date="2020" name="Stud. Mycol.">
        <title>101 Dothideomycetes genomes: A test case for predicting lifestyles and emergence of pathogens.</title>
        <authorList>
            <person name="Haridas S."/>
            <person name="Albert R."/>
            <person name="Binder M."/>
            <person name="Bloem J."/>
            <person name="LaButti K."/>
            <person name="Salamov A."/>
            <person name="Andreopoulos B."/>
            <person name="Baker S."/>
            <person name="Barry K."/>
            <person name="Bills G."/>
            <person name="Bluhm B."/>
            <person name="Cannon C."/>
            <person name="Castanera R."/>
            <person name="Culley D."/>
            <person name="Daum C."/>
            <person name="Ezra D."/>
            <person name="Gonzalez J."/>
            <person name="Henrissat B."/>
            <person name="Kuo A."/>
            <person name="Liang C."/>
            <person name="Lipzen A."/>
            <person name="Lutzoni F."/>
            <person name="Magnuson J."/>
            <person name="Mondo S."/>
            <person name="Nolan M."/>
            <person name="Ohm R."/>
            <person name="Pangilinan J."/>
            <person name="Park H.-J."/>
            <person name="Ramirez L."/>
            <person name="Alfaro M."/>
            <person name="Sun H."/>
            <person name="Tritt A."/>
            <person name="Yoshinaga Y."/>
            <person name="Zwiers L.-H."/>
            <person name="Turgeon B."/>
            <person name="Goodwin S."/>
            <person name="Spatafora J."/>
            <person name="Crous P."/>
            <person name="Grigoriev I."/>
        </authorList>
    </citation>
    <scope>NUCLEOTIDE SEQUENCE [LARGE SCALE GENOMIC DNA]</scope>
    <source>
        <strain evidence="5">CECT 20119</strain>
    </source>
</reference>
<keyword evidence="1" id="KW-0539">Nucleus</keyword>
<keyword evidence="5" id="KW-1185">Reference proteome</keyword>
<dbReference type="Proteomes" id="UP000799538">
    <property type="component" value="Unassembled WGS sequence"/>
</dbReference>
<dbReference type="PANTHER" id="PTHR37534">
    <property type="entry name" value="TRANSCRIPTIONAL ACTIVATOR PROTEIN UGA3"/>
    <property type="match status" value="1"/>
</dbReference>
<dbReference type="GO" id="GO:0000981">
    <property type="term" value="F:DNA-binding transcription factor activity, RNA polymerase II-specific"/>
    <property type="evidence" value="ECO:0007669"/>
    <property type="project" value="InterPro"/>
</dbReference>
<gene>
    <name evidence="4" type="ORF">BDZ85DRAFT_250214</name>
</gene>
<organism evidence="4 5">
    <name type="scientific">Elsinoe ampelina</name>
    <dbReference type="NCBI Taxonomy" id="302913"/>
    <lineage>
        <taxon>Eukaryota</taxon>
        <taxon>Fungi</taxon>
        <taxon>Dikarya</taxon>
        <taxon>Ascomycota</taxon>
        <taxon>Pezizomycotina</taxon>
        <taxon>Dothideomycetes</taxon>
        <taxon>Dothideomycetidae</taxon>
        <taxon>Myriangiales</taxon>
        <taxon>Elsinoaceae</taxon>
        <taxon>Elsinoe</taxon>
    </lineage>
</organism>
<dbReference type="GO" id="GO:0000976">
    <property type="term" value="F:transcription cis-regulatory region binding"/>
    <property type="evidence" value="ECO:0007669"/>
    <property type="project" value="TreeGrafter"/>
</dbReference>
<dbReference type="EMBL" id="ML992508">
    <property type="protein sequence ID" value="KAF2222273.1"/>
    <property type="molecule type" value="Genomic_DNA"/>
</dbReference>
<evidence type="ECO:0000313" key="4">
    <source>
        <dbReference type="EMBL" id="KAF2222273.1"/>
    </source>
</evidence>
<proteinExistence type="predicted"/>
<name>A0A6A6G9P9_9PEZI</name>
<dbReference type="AlphaFoldDB" id="A0A6A6G9P9"/>
<evidence type="ECO:0000256" key="1">
    <source>
        <dbReference type="ARBA" id="ARBA00023242"/>
    </source>
</evidence>
<dbReference type="OrthoDB" id="4525710at2759"/>
<dbReference type="InterPro" id="IPR036864">
    <property type="entry name" value="Zn2-C6_fun-type_DNA-bd_sf"/>
</dbReference>
<feature type="domain" description="Zn(2)-C6 fungal-type" evidence="3">
    <location>
        <begin position="25"/>
        <end position="57"/>
    </location>
</feature>
<dbReference type="GO" id="GO:0005634">
    <property type="term" value="C:nucleus"/>
    <property type="evidence" value="ECO:0007669"/>
    <property type="project" value="TreeGrafter"/>
</dbReference>
<dbReference type="CDD" id="cd00067">
    <property type="entry name" value="GAL4"/>
    <property type="match status" value="1"/>
</dbReference>
<accession>A0A6A6G9P9</accession>
<dbReference type="SMART" id="SM00066">
    <property type="entry name" value="GAL4"/>
    <property type="match status" value="1"/>
</dbReference>
<evidence type="ECO:0000313" key="5">
    <source>
        <dbReference type="Proteomes" id="UP000799538"/>
    </source>
</evidence>